<sequence length="246" mass="26833">MATQDENQNPQRQGPAVKPDSAPENHNQFVQDPLSHFRAMPFAAALLSDPAVFETIVPDRRPLASGESNFARKVMNTGSTVRACVSFLRTLQPPSAMVKRSKSSGELIPMNEITKSKAILQGGGPQDGEDPKNPFLLCNALLDLGEDLCSYAGMMHGGLFAVLMDEVMGTAANFQAEHGAYTAQFNTNFRRPIKLPMVVLVRGRVVKKTGRKIMVRGCIEDKNGNIMAEGDGLFIQMDKKVGRSQL</sequence>
<dbReference type="EMBL" id="JAUKTV010000007">
    <property type="protein sequence ID" value="KAK0735706.1"/>
    <property type="molecule type" value="Genomic_DNA"/>
</dbReference>
<dbReference type="InterPro" id="IPR006683">
    <property type="entry name" value="Thioestr_dom"/>
</dbReference>
<evidence type="ECO:0000313" key="3">
    <source>
        <dbReference type="EMBL" id="KAK0735706.1"/>
    </source>
</evidence>
<evidence type="ECO:0000256" key="1">
    <source>
        <dbReference type="SAM" id="MobiDB-lite"/>
    </source>
</evidence>
<keyword evidence="4" id="KW-1185">Reference proteome</keyword>
<dbReference type="Gene3D" id="3.10.129.10">
    <property type="entry name" value="Hotdog Thioesterase"/>
    <property type="match status" value="1"/>
</dbReference>
<dbReference type="Proteomes" id="UP001172159">
    <property type="component" value="Unassembled WGS sequence"/>
</dbReference>
<dbReference type="PANTHER" id="PTHR47260">
    <property type="entry name" value="UPF0644 PROTEIN PB2B4.06"/>
    <property type="match status" value="1"/>
</dbReference>
<comment type="caution">
    <text evidence="3">The sequence shown here is derived from an EMBL/GenBank/DDBJ whole genome shotgun (WGS) entry which is preliminary data.</text>
</comment>
<reference evidence="3" key="1">
    <citation type="submission" date="2023-06" db="EMBL/GenBank/DDBJ databases">
        <title>Genome-scale phylogeny and comparative genomics of the fungal order Sordariales.</title>
        <authorList>
            <consortium name="Lawrence Berkeley National Laboratory"/>
            <person name="Hensen N."/>
            <person name="Bonometti L."/>
            <person name="Westerberg I."/>
            <person name="Brannstrom I.O."/>
            <person name="Guillou S."/>
            <person name="Cros-Aarteil S."/>
            <person name="Calhoun S."/>
            <person name="Haridas S."/>
            <person name="Kuo A."/>
            <person name="Mondo S."/>
            <person name="Pangilinan J."/>
            <person name="Riley R."/>
            <person name="Labutti K."/>
            <person name="Andreopoulos B."/>
            <person name="Lipzen A."/>
            <person name="Chen C."/>
            <person name="Yanf M."/>
            <person name="Daum C."/>
            <person name="Ng V."/>
            <person name="Clum A."/>
            <person name="Steindorff A."/>
            <person name="Ohm R."/>
            <person name="Martin F."/>
            <person name="Silar P."/>
            <person name="Natvig D."/>
            <person name="Lalanne C."/>
            <person name="Gautier V."/>
            <person name="Ament-Velasquez S.L."/>
            <person name="Kruys A."/>
            <person name="Hutchinson M.I."/>
            <person name="Powell A.J."/>
            <person name="Barry K."/>
            <person name="Miller A.N."/>
            <person name="Grigoriev I.V."/>
            <person name="Debuchy R."/>
            <person name="Gladieux P."/>
            <person name="Thoren M.H."/>
            <person name="Johannesson H."/>
        </authorList>
    </citation>
    <scope>NUCLEOTIDE SEQUENCE</scope>
    <source>
        <strain evidence="3">CBS 540.89</strain>
    </source>
</reference>
<evidence type="ECO:0000313" key="4">
    <source>
        <dbReference type="Proteomes" id="UP001172159"/>
    </source>
</evidence>
<dbReference type="PANTHER" id="PTHR47260:SF3">
    <property type="entry name" value="THIOESTERASE FAMILY PROTEIN (AFU_ORTHOLOGUE AFUA_7G03960)"/>
    <property type="match status" value="1"/>
</dbReference>
<dbReference type="CDD" id="cd03443">
    <property type="entry name" value="PaaI_thioesterase"/>
    <property type="match status" value="1"/>
</dbReference>
<dbReference type="InterPro" id="IPR052061">
    <property type="entry name" value="PTE-AB_protein"/>
</dbReference>
<dbReference type="AlphaFoldDB" id="A0AA40BK42"/>
<evidence type="ECO:0000259" key="2">
    <source>
        <dbReference type="Pfam" id="PF03061"/>
    </source>
</evidence>
<dbReference type="Pfam" id="PF03061">
    <property type="entry name" value="4HBT"/>
    <property type="match status" value="1"/>
</dbReference>
<accession>A0AA40BK42</accession>
<organism evidence="3 4">
    <name type="scientific">Apiosordaria backusii</name>
    <dbReference type="NCBI Taxonomy" id="314023"/>
    <lineage>
        <taxon>Eukaryota</taxon>
        <taxon>Fungi</taxon>
        <taxon>Dikarya</taxon>
        <taxon>Ascomycota</taxon>
        <taxon>Pezizomycotina</taxon>
        <taxon>Sordariomycetes</taxon>
        <taxon>Sordariomycetidae</taxon>
        <taxon>Sordariales</taxon>
        <taxon>Lasiosphaeriaceae</taxon>
        <taxon>Apiosordaria</taxon>
    </lineage>
</organism>
<dbReference type="SUPFAM" id="SSF54637">
    <property type="entry name" value="Thioesterase/thiol ester dehydrase-isomerase"/>
    <property type="match status" value="1"/>
</dbReference>
<gene>
    <name evidence="3" type="ORF">B0T21DRAFT_393688</name>
</gene>
<dbReference type="InterPro" id="IPR029069">
    <property type="entry name" value="HotDog_dom_sf"/>
</dbReference>
<protein>
    <submittedName>
        <fullName evidence="3">HotDog domain-containing protein</fullName>
    </submittedName>
</protein>
<feature type="region of interest" description="Disordered" evidence="1">
    <location>
        <begin position="1"/>
        <end position="28"/>
    </location>
</feature>
<proteinExistence type="predicted"/>
<feature type="domain" description="Thioesterase" evidence="2">
    <location>
        <begin position="153"/>
        <end position="226"/>
    </location>
</feature>
<feature type="compositionally biased region" description="Polar residues" evidence="1">
    <location>
        <begin position="1"/>
        <end position="12"/>
    </location>
</feature>
<name>A0AA40BK42_9PEZI</name>